<gene>
    <name evidence="8" type="primary">narX</name>
    <name evidence="8" type="ORF">Csp1_18000</name>
</gene>
<evidence type="ECO:0000256" key="1">
    <source>
        <dbReference type="ARBA" id="ARBA00022679"/>
    </source>
</evidence>
<feature type="domain" description="Histidine kinase/HSP90-like ATPase" evidence="6">
    <location>
        <begin position="299"/>
        <end position="388"/>
    </location>
</feature>
<dbReference type="Pfam" id="PF04024">
    <property type="entry name" value="PspC"/>
    <property type="match status" value="1"/>
</dbReference>
<dbReference type="AlphaFoldDB" id="A0A2Z3YQV4"/>
<keyword evidence="5" id="KW-0472">Membrane</keyword>
<keyword evidence="5" id="KW-1133">Transmembrane helix</keyword>
<evidence type="ECO:0000256" key="4">
    <source>
        <dbReference type="SAM" id="MobiDB-lite"/>
    </source>
</evidence>
<evidence type="ECO:0000256" key="5">
    <source>
        <dbReference type="SAM" id="Phobius"/>
    </source>
</evidence>
<dbReference type="STRING" id="1737425.GCA_900049755_02728"/>
<evidence type="ECO:0000256" key="3">
    <source>
        <dbReference type="ARBA" id="ARBA00023012"/>
    </source>
</evidence>
<feature type="region of interest" description="Disordered" evidence="4">
    <location>
        <begin position="371"/>
        <end position="392"/>
    </location>
</feature>
<evidence type="ECO:0000259" key="6">
    <source>
        <dbReference type="Pfam" id="PF02518"/>
    </source>
</evidence>
<keyword evidence="9" id="KW-1185">Reference proteome</keyword>
<evidence type="ECO:0000259" key="7">
    <source>
        <dbReference type="Pfam" id="PF04024"/>
    </source>
</evidence>
<feature type="transmembrane region" description="Helical" evidence="5">
    <location>
        <begin position="22"/>
        <end position="41"/>
    </location>
</feature>
<dbReference type="InterPro" id="IPR036890">
    <property type="entry name" value="HATPase_C_sf"/>
</dbReference>
<evidence type="ECO:0000313" key="9">
    <source>
        <dbReference type="Proteomes" id="UP000247696"/>
    </source>
</evidence>
<feature type="domain" description="Phage shock protein PspC N-terminal" evidence="7">
    <location>
        <begin position="1"/>
        <end position="44"/>
    </location>
</feature>
<dbReference type="EMBL" id="CP024988">
    <property type="protein sequence ID" value="AWT26579.1"/>
    <property type="molecule type" value="Genomic_DNA"/>
</dbReference>
<protein>
    <submittedName>
        <fullName evidence="8">Nitrate/nitrite sensor protein NarX</fullName>
        <ecNumber evidence="8">2.7.13.3</ecNumber>
    </submittedName>
</protein>
<dbReference type="InterPro" id="IPR003594">
    <property type="entry name" value="HATPase_dom"/>
</dbReference>
<dbReference type="KEGG" id="cpre:Csp1_18000"/>
<dbReference type="PANTHER" id="PTHR24421">
    <property type="entry name" value="NITRATE/NITRITE SENSOR PROTEIN NARX-RELATED"/>
    <property type="match status" value="1"/>
</dbReference>
<dbReference type="EC" id="2.7.13.3" evidence="8"/>
<dbReference type="GO" id="GO:0004673">
    <property type="term" value="F:protein histidine kinase activity"/>
    <property type="evidence" value="ECO:0007669"/>
    <property type="project" value="UniProtKB-EC"/>
</dbReference>
<dbReference type="PANTHER" id="PTHR24421:SF61">
    <property type="entry name" value="OXYGEN SENSOR HISTIDINE KINASE NREB"/>
    <property type="match status" value="1"/>
</dbReference>
<dbReference type="Proteomes" id="UP000247696">
    <property type="component" value="Chromosome"/>
</dbReference>
<proteinExistence type="predicted"/>
<keyword evidence="3" id="KW-0902">Two-component regulatory system</keyword>
<feature type="transmembrane region" description="Helical" evidence="5">
    <location>
        <begin position="169"/>
        <end position="191"/>
    </location>
</feature>
<reference evidence="9" key="1">
    <citation type="submission" date="2017-11" db="EMBL/GenBank/DDBJ databases">
        <title>Otitis media/interna in a cat caused by the recently described species Corynebacterium provencense.</title>
        <authorList>
            <person name="Kittl S."/>
            <person name="Brodard I."/>
            <person name="Rychener L."/>
            <person name="Jores J."/>
            <person name="Roosje P."/>
            <person name="Gobeli Brawand S."/>
        </authorList>
    </citation>
    <scope>NUCLEOTIDE SEQUENCE [LARGE SCALE GENOMIC DNA]</scope>
    <source>
        <strain evidence="9">17KM38</strain>
    </source>
</reference>
<dbReference type="InterPro" id="IPR050482">
    <property type="entry name" value="Sensor_HK_TwoCompSys"/>
</dbReference>
<dbReference type="Gene3D" id="3.30.565.10">
    <property type="entry name" value="Histidine kinase-like ATPase, C-terminal domain"/>
    <property type="match status" value="1"/>
</dbReference>
<dbReference type="Gene3D" id="1.20.5.1930">
    <property type="match status" value="1"/>
</dbReference>
<dbReference type="CDD" id="cd16917">
    <property type="entry name" value="HATPase_UhpB-NarQ-NarX-like"/>
    <property type="match status" value="1"/>
</dbReference>
<evidence type="ECO:0000313" key="8">
    <source>
        <dbReference type="EMBL" id="AWT26579.1"/>
    </source>
</evidence>
<keyword evidence="5" id="KW-0812">Transmembrane</keyword>
<keyword evidence="2" id="KW-0418">Kinase</keyword>
<feature type="transmembrane region" description="Helical" evidence="5">
    <location>
        <begin position="80"/>
        <end position="113"/>
    </location>
</feature>
<name>A0A2Z3YQV4_9CORY</name>
<dbReference type="SUPFAM" id="SSF55874">
    <property type="entry name" value="ATPase domain of HSP90 chaperone/DNA topoisomerase II/histidine kinase"/>
    <property type="match status" value="1"/>
</dbReference>
<organism evidence="8 9">
    <name type="scientific">Corynebacterium provencense</name>
    <dbReference type="NCBI Taxonomy" id="1737425"/>
    <lineage>
        <taxon>Bacteria</taxon>
        <taxon>Bacillati</taxon>
        <taxon>Actinomycetota</taxon>
        <taxon>Actinomycetes</taxon>
        <taxon>Mycobacteriales</taxon>
        <taxon>Corynebacteriaceae</taxon>
        <taxon>Corynebacterium</taxon>
    </lineage>
</organism>
<evidence type="ECO:0000256" key="2">
    <source>
        <dbReference type="ARBA" id="ARBA00022777"/>
    </source>
</evidence>
<sequence length="392" mass="40864">MLSGVCTGLAAHLGVSPRSVRIAFVLACLAFGSGAMAYAALTALTVQVDSADQATNPPAARRGGGCDRVAGTVDRLLVPVGVLVCGAGVGVSFTLGVSSVLVIAGAVLVWRTFGPDPAGLPARLPGRTPGRSPGVSQWAALLGGLLLVTAGPGFWAWRTWGAEGSGPFLPALVAAVVLVTGVLVVLIPLWLKLWSTAEAAARERAADEERARIAARIHDSVLQTLTVVQRKSDQAEIVRLARTQERQLRQWLFGAGESVSTGTVFGGLRVACGEVEDMYGVQIRPVTVGEDRVVTAASMELLRAAREAMVNAARHSGCDEVNVFCETGDDATDIYVHDRGPGFRLEDVPPDRHGVRGSVIARMKDAGGSATVESGTFGTEVTLHLPTTDTGQ</sequence>
<keyword evidence="1 8" id="KW-0808">Transferase</keyword>
<dbReference type="Pfam" id="PF02518">
    <property type="entry name" value="HATPase_c"/>
    <property type="match status" value="1"/>
</dbReference>
<accession>A0A2Z3YQV4</accession>
<feature type="transmembrane region" description="Helical" evidence="5">
    <location>
        <begin position="134"/>
        <end position="157"/>
    </location>
</feature>
<dbReference type="InterPro" id="IPR007168">
    <property type="entry name" value="Phageshock_PspC_N"/>
</dbReference>
<dbReference type="GO" id="GO:0000160">
    <property type="term" value="P:phosphorelay signal transduction system"/>
    <property type="evidence" value="ECO:0007669"/>
    <property type="project" value="UniProtKB-KW"/>
</dbReference>